<evidence type="ECO:0000256" key="8">
    <source>
        <dbReference type="ARBA" id="ARBA00023114"/>
    </source>
</evidence>
<dbReference type="GO" id="GO:0006811">
    <property type="term" value="P:monoatomic ion transport"/>
    <property type="evidence" value="ECO:0007669"/>
    <property type="project" value="UniProtKB-KW"/>
</dbReference>
<dbReference type="InterPro" id="IPR050298">
    <property type="entry name" value="Gram-neg_bact_OMP"/>
</dbReference>
<evidence type="ECO:0000259" key="12">
    <source>
        <dbReference type="Pfam" id="PF13609"/>
    </source>
</evidence>
<dbReference type="CDD" id="cd00342">
    <property type="entry name" value="gram_neg_porins"/>
    <property type="match status" value="1"/>
</dbReference>
<dbReference type="STRING" id="1515439.SAMN06265784_107246"/>
<evidence type="ECO:0000256" key="7">
    <source>
        <dbReference type="ARBA" id="ARBA00023065"/>
    </source>
</evidence>
<evidence type="ECO:0000256" key="5">
    <source>
        <dbReference type="ARBA" id="ARBA00022692"/>
    </source>
</evidence>
<dbReference type="SUPFAM" id="SSF56935">
    <property type="entry name" value="Porins"/>
    <property type="match status" value="1"/>
</dbReference>
<dbReference type="InterPro" id="IPR023614">
    <property type="entry name" value="Porin_dom_sf"/>
</dbReference>
<keyword evidence="10" id="KW-0998">Cell outer membrane</keyword>
<evidence type="ECO:0000256" key="3">
    <source>
        <dbReference type="ARBA" id="ARBA00022448"/>
    </source>
</evidence>
<dbReference type="PANTHER" id="PTHR34501:SF9">
    <property type="entry name" value="MAJOR OUTER MEMBRANE PROTEIN P.IA"/>
    <property type="match status" value="1"/>
</dbReference>
<keyword evidence="6 11" id="KW-0732">Signal</keyword>
<dbReference type="PRINTS" id="PR00184">
    <property type="entry name" value="NEISSPPORIN"/>
</dbReference>
<evidence type="ECO:0000313" key="14">
    <source>
        <dbReference type="Proteomes" id="UP000193228"/>
    </source>
</evidence>
<keyword evidence="3" id="KW-0813">Transport</keyword>
<dbReference type="InterPro" id="IPR033900">
    <property type="entry name" value="Gram_neg_porin_domain"/>
</dbReference>
<accession>A0A1X7LQS2</accession>
<dbReference type="RefSeq" id="WP_244196120.1">
    <property type="nucleotide sequence ID" value="NZ_FXAT01000007.1"/>
</dbReference>
<dbReference type="Proteomes" id="UP000193228">
    <property type="component" value="Unassembled WGS sequence"/>
</dbReference>
<evidence type="ECO:0000256" key="6">
    <source>
        <dbReference type="ARBA" id="ARBA00022729"/>
    </source>
</evidence>
<dbReference type="GO" id="GO:0046930">
    <property type="term" value="C:pore complex"/>
    <property type="evidence" value="ECO:0007669"/>
    <property type="project" value="UniProtKB-KW"/>
</dbReference>
<dbReference type="Pfam" id="PF13609">
    <property type="entry name" value="Porin_4"/>
    <property type="match status" value="1"/>
</dbReference>
<feature type="signal peptide" evidence="11">
    <location>
        <begin position="1"/>
        <end position="23"/>
    </location>
</feature>
<dbReference type="InterPro" id="IPR002299">
    <property type="entry name" value="Porin_Neis"/>
</dbReference>
<dbReference type="GO" id="GO:0009279">
    <property type="term" value="C:cell outer membrane"/>
    <property type="evidence" value="ECO:0007669"/>
    <property type="project" value="UniProtKB-SubCell"/>
</dbReference>
<name>A0A1X7LQS2_9BURK</name>
<evidence type="ECO:0000256" key="4">
    <source>
        <dbReference type="ARBA" id="ARBA00022452"/>
    </source>
</evidence>
<evidence type="ECO:0000256" key="2">
    <source>
        <dbReference type="ARBA" id="ARBA00011233"/>
    </source>
</evidence>
<keyword evidence="4" id="KW-1134">Transmembrane beta strand</keyword>
<gene>
    <name evidence="13" type="ORF">SAMN06265784_107246</name>
</gene>
<comment type="subunit">
    <text evidence="2">Homotrimer.</text>
</comment>
<dbReference type="AlphaFoldDB" id="A0A1X7LQS2"/>
<evidence type="ECO:0000313" key="13">
    <source>
        <dbReference type="EMBL" id="SMG55469.1"/>
    </source>
</evidence>
<evidence type="ECO:0000256" key="1">
    <source>
        <dbReference type="ARBA" id="ARBA00004571"/>
    </source>
</evidence>
<feature type="domain" description="Porin" evidence="12">
    <location>
        <begin position="13"/>
        <end position="345"/>
    </location>
</feature>
<organism evidence="13 14">
    <name type="scientific">Paraburkholderia susongensis</name>
    <dbReference type="NCBI Taxonomy" id="1515439"/>
    <lineage>
        <taxon>Bacteria</taxon>
        <taxon>Pseudomonadati</taxon>
        <taxon>Pseudomonadota</taxon>
        <taxon>Betaproteobacteria</taxon>
        <taxon>Burkholderiales</taxon>
        <taxon>Burkholderiaceae</taxon>
        <taxon>Paraburkholderia</taxon>
    </lineage>
</organism>
<reference evidence="14" key="1">
    <citation type="submission" date="2017-04" db="EMBL/GenBank/DDBJ databases">
        <authorList>
            <person name="Varghese N."/>
            <person name="Submissions S."/>
        </authorList>
    </citation>
    <scope>NUCLEOTIDE SEQUENCE [LARGE SCALE GENOMIC DNA]</scope>
    <source>
        <strain evidence="14">LMG 29540</strain>
    </source>
</reference>
<sequence length="398" mass="41225">MKQKVIGACLLCAAGAISSTAMAQSSVTMYGLIDTGIAYVSNQKGNSNLEMVQGVKNGSRFGFTGQEDLGGGTQAIFTLEGGFNSITGAQGATGYMFNRQAFVGVANETYGTLTAGRQYTPYFYTVGALSGLGGGSPLTGWAGAHPGDIDGMDTGLRINNSVMYTSPDIRGFQARAMYALGGVAGDISADHVYGASLMYSNGPFEGAVGFNQINNSGKNLLASPTLGNFASSAVNSGYMSAQDARVIGLSARYAFGKLMVGVSGSNVSYTPGAESLFTDKAIFNTAAVFTAYKLGNLLLGAGYAYTRATEANGIKDAANYNQITLGQLYSVSKRTRLYFLQAYQRAGGQTLYAPAVSTGTPAVPVIQDAVATIGDGQNSTPSSGRNQFTIVAGIQHTF</sequence>
<evidence type="ECO:0000256" key="11">
    <source>
        <dbReference type="SAM" id="SignalP"/>
    </source>
</evidence>
<dbReference type="Gene3D" id="2.40.160.10">
    <property type="entry name" value="Porin"/>
    <property type="match status" value="1"/>
</dbReference>
<keyword evidence="7" id="KW-0406">Ion transport</keyword>
<comment type="subcellular location">
    <subcellularLocation>
        <location evidence="1">Cell outer membrane</location>
        <topology evidence="1">Multi-pass membrane protein</topology>
    </subcellularLocation>
</comment>
<evidence type="ECO:0000256" key="9">
    <source>
        <dbReference type="ARBA" id="ARBA00023136"/>
    </source>
</evidence>
<evidence type="ECO:0000256" key="10">
    <source>
        <dbReference type="ARBA" id="ARBA00023237"/>
    </source>
</evidence>
<dbReference type="EMBL" id="FXAT01000007">
    <property type="protein sequence ID" value="SMG55469.1"/>
    <property type="molecule type" value="Genomic_DNA"/>
</dbReference>
<proteinExistence type="predicted"/>
<feature type="chain" id="PRO_5012100998" evidence="11">
    <location>
        <begin position="24"/>
        <end position="398"/>
    </location>
</feature>
<keyword evidence="14" id="KW-1185">Reference proteome</keyword>
<protein>
    <submittedName>
        <fullName evidence="13">Outer membrane protein (Porin)</fullName>
    </submittedName>
</protein>
<keyword evidence="8" id="KW-0626">Porin</keyword>
<keyword evidence="9" id="KW-0472">Membrane</keyword>
<keyword evidence="5" id="KW-0812">Transmembrane</keyword>
<dbReference type="GO" id="GO:0015288">
    <property type="term" value="F:porin activity"/>
    <property type="evidence" value="ECO:0007669"/>
    <property type="project" value="UniProtKB-KW"/>
</dbReference>
<dbReference type="PANTHER" id="PTHR34501">
    <property type="entry name" value="PROTEIN YDDL-RELATED"/>
    <property type="match status" value="1"/>
</dbReference>